<gene>
    <name evidence="1" type="ORF">CI610_02105</name>
</gene>
<evidence type="ECO:0000313" key="1">
    <source>
        <dbReference type="EMBL" id="PJE78941.1"/>
    </source>
</evidence>
<proteinExistence type="predicted"/>
<reference evidence="1" key="1">
    <citation type="journal article" date="2017" name="Appl. Environ. Microbiol.">
        <title>Molecular characterization of an Endozoicomonas-like organism causing infection in king scallop Pecten maximus L.</title>
        <authorList>
            <person name="Cano I."/>
            <person name="van Aerle R."/>
            <person name="Ross S."/>
            <person name="Verner-Jeffreys D.W."/>
            <person name="Paley R.K."/>
            <person name="Rimmer G."/>
            <person name="Ryder D."/>
            <person name="Hooper P."/>
            <person name="Stone D."/>
            <person name="Feist S.W."/>
        </authorList>
    </citation>
    <scope>NUCLEOTIDE SEQUENCE</scope>
</reference>
<accession>A0A2H9T6U1</accession>
<sequence length="82" mass="9327">MILRIRLNVVFPIIPVALIARRWTSNATAFGQADSVIIANDATVFLMLSQRHLFHDCVITIADIRSFNRLGEHSLSYIDHLH</sequence>
<dbReference type="AlphaFoldDB" id="A0A2H9T6U1"/>
<dbReference type="EMBL" id="NSIT01000113">
    <property type="protein sequence ID" value="PJE78941.1"/>
    <property type="molecule type" value="Genomic_DNA"/>
</dbReference>
<organism evidence="1">
    <name type="scientific">invertebrate metagenome</name>
    <dbReference type="NCBI Taxonomy" id="1711999"/>
    <lineage>
        <taxon>unclassified sequences</taxon>
        <taxon>metagenomes</taxon>
        <taxon>organismal metagenomes</taxon>
    </lineage>
</organism>
<comment type="caution">
    <text evidence="1">The sequence shown here is derived from an EMBL/GenBank/DDBJ whole genome shotgun (WGS) entry which is preliminary data.</text>
</comment>
<name>A0A2H9T6U1_9ZZZZ</name>
<protein>
    <submittedName>
        <fullName evidence="1">Uncharacterized protein</fullName>
    </submittedName>
</protein>